<dbReference type="EMBL" id="BMNA01000003">
    <property type="protein sequence ID" value="GGL96737.1"/>
    <property type="molecule type" value="Genomic_DNA"/>
</dbReference>
<dbReference type="AlphaFoldDB" id="A0A917STJ4"/>
<dbReference type="Pfam" id="PF26450">
    <property type="entry name" value="DUF8129"/>
    <property type="match status" value="1"/>
</dbReference>
<feature type="region of interest" description="Disordered" evidence="1">
    <location>
        <begin position="1"/>
        <end position="48"/>
    </location>
</feature>
<feature type="region of interest" description="Disordered" evidence="1">
    <location>
        <begin position="95"/>
        <end position="156"/>
    </location>
</feature>
<evidence type="ECO:0000313" key="4">
    <source>
        <dbReference type="Proteomes" id="UP000655208"/>
    </source>
</evidence>
<name>A0A917STJ4_9ACTN</name>
<dbReference type="Proteomes" id="UP000655208">
    <property type="component" value="Unassembled WGS sequence"/>
</dbReference>
<dbReference type="InterPro" id="IPR058442">
    <property type="entry name" value="DUF8129"/>
</dbReference>
<feature type="compositionally biased region" description="Polar residues" evidence="1">
    <location>
        <begin position="113"/>
        <end position="131"/>
    </location>
</feature>
<reference evidence="3" key="1">
    <citation type="journal article" date="2014" name="Int. J. Syst. Evol. Microbiol.">
        <title>Complete genome sequence of Corynebacterium casei LMG S-19264T (=DSM 44701T), isolated from a smear-ripened cheese.</title>
        <authorList>
            <consortium name="US DOE Joint Genome Institute (JGI-PGF)"/>
            <person name="Walter F."/>
            <person name="Albersmeier A."/>
            <person name="Kalinowski J."/>
            <person name="Ruckert C."/>
        </authorList>
    </citation>
    <scope>NUCLEOTIDE SEQUENCE</scope>
    <source>
        <strain evidence="3">CGMCC 4.7308</strain>
    </source>
</reference>
<comment type="caution">
    <text evidence="3">The sequence shown here is derived from an EMBL/GenBank/DDBJ whole genome shotgun (WGS) entry which is preliminary data.</text>
</comment>
<sequence>MRPGRAGYLTRTGAGRSATADPSASERSAMTATDVPGGTDDRSALPIPDYDHLPIGSLGSRIRALDLGRLQTLLAYEQAHGNRLPAVQLMTARLAELEQEAQPSGGDPAAAQPESSSGATGSAVGPQTSGPTPDVQFQGVPGEPRRPHSGRSATSK</sequence>
<proteinExistence type="predicted"/>
<protein>
    <recommendedName>
        <fullName evidence="2">DUF8129 domain-containing protein</fullName>
    </recommendedName>
</protein>
<gene>
    <name evidence="3" type="ORF">GCM10011594_15600</name>
</gene>
<evidence type="ECO:0000313" key="3">
    <source>
        <dbReference type="EMBL" id="GGL96737.1"/>
    </source>
</evidence>
<keyword evidence="4" id="KW-1185">Reference proteome</keyword>
<evidence type="ECO:0000259" key="2">
    <source>
        <dbReference type="Pfam" id="PF26450"/>
    </source>
</evidence>
<evidence type="ECO:0000256" key="1">
    <source>
        <dbReference type="SAM" id="MobiDB-lite"/>
    </source>
</evidence>
<feature type="domain" description="DUF8129" evidence="2">
    <location>
        <begin position="45"/>
        <end position="98"/>
    </location>
</feature>
<organism evidence="3 4">
    <name type="scientific">Nakamurella endophytica</name>
    <dbReference type="NCBI Taxonomy" id="1748367"/>
    <lineage>
        <taxon>Bacteria</taxon>
        <taxon>Bacillati</taxon>
        <taxon>Actinomycetota</taxon>
        <taxon>Actinomycetes</taxon>
        <taxon>Nakamurellales</taxon>
        <taxon>Nakamurellaceae</taxon>
        <taxon>Nakamurella</taxon>
    </lineage>
</organism>
<accession>A0A917STJ4</accession>
<reference evidence="3" key="2">
    <citation type="submission" date="2020-09" db="EMBL/GenBank/DDBJ databases">
        <authorList>
            <person name="Sun Q."/>
            <person name="Zhou Y."/>
        </authorList>
    </citation>
    <scope>NUCLEOTIDE SEQUENCE</scope>
    <source>
        <strain evidence="3">CGMCC 4.7308</strain>
    </source>
</reference>
<feature type="compositionally biased region" description="Polar residues" evidence="1">
    <location>
        <begin position="20"/>
        <end position="31"/>
    </location>
</feature>